<feature type="compositionally biased region" description="Polar residues" evidence="1">
    <location>
        <begin position="1"/>
        <end position="11"/>
    </location>
</feature>
<feature type="region of interest" description="Disordered" evidence="1">
    <location>
        <begin position="1"/>
        <end position="23"/>
    </location>
</feature>
<sequence length="114" mass="13199">MRSGVSHGTSSRRTHEETQEREWRRRRVGYTRVTVGGGVDDVEEIKQWEVGLSGSEFGDGGEFESQVGAWKTCLLICFYPFCFLDILSSFSHSLIFFLDILDLYIYICRFRKLS</sequence>
<evidence type="ECO:0000256" key="1">
    <source>
        <dbReference type="SAM" id="MobiDB-lite"/>
    </source>
</evidence>
<reference evidence="2 3" key="1">
    <citation type="journal article" date="2020" name="BMC Genomics">
        <title>Intraspecific diversification of the crop wild relative Brassica cretica Lam. using demographic model selection.</title>
        <authorList>
            <person name="Kioukis A."/>
            <person name="Michalopoulou V.A."/>
            <person name="Briers L."/>
            <person name="Pirintsos S."/>
            <person name="Studholme D.J."/>
            <person name="Pavlidis P."/>
            <person name="Sarris P.F."/>
        </authorList>
    </citation>
    <scope>NUCLEOTIDE SEQUENCE [LARGE SCALE GENOMIC DNA]</scope>
    <source>
        <strain evidence="3">cv. PFS-1207/04</strain>
    </source>
</reference>
<accession>A0ABQ7D7S6</accession>
<comment type="caution">
    <text evidence="2">The sequence shown here is derived from an EMBL/GenBank/DDBJ whole genome shotgun (WGS) entry which is preliminary data.</text>
</comment>
<dbReference type="EMBL" id="QGKV02000759">
    <property type="protein sequence ID" value="KAF3568418.1"/>
    <property type="molecule type" value="Genomic_DNA"/>
</dbReference>
<evidence type="ECO:0008006" key="4">
    <source>
        <dbReference type="Google" id="ProtNLM"/>
    </source>
</evidence>
<keyword evidence="3" id="KW-1185">Reference proteome</keyword>
<proteinExistence type="predicted"/>
<evidence type="ECO:0000313" key="3">
    <source>
        <dbReference type="Proteomes" id="UP000266723"/>
    </source>
</evidence>
<organism evidence="2 3">
    <name type="scientific">Brassica cretica</name>
    <name type="common">Mustard</name>
    <dbReference type="NCBI Taxonomy" id="69181"/>
    <lineage>
        <taxon>Eukaryota</taxon>
        <taxon>Viridiplantae</taxon>
        <taxon>Streptophyta</taxon>
        <taxon>Embryophyta</taxon>
        <taxon>Tracheophyta</taxon>
        <taxon>Spermatophyta</taxon>
        <taxon>Magnoliopsida</taxon>
        <taxon>eudicotyledons</taxon>
        <taxon>Gunneridae</taxon>
        <taxon>Pentapetalae</taxon>
        <taxon>rosids</taxon>
        <taxon>malvids</taxon>
        <taxon>Brassicales</taxon>
        <taxon>Brassicaceae</taxon>
        <taxon>Brassiceae</taxon>
        <taxon>Brassica</taxon>
    </lineage>
</organism>
<feature type="compositionally biased region" description="Basic and acidic residues" evidence="1">
    <location>
        <begin position="13"/>
        <end position="23"/>
    </location>
</feature>
<gene>
    <name evidence="2" type="ORF">DY000_02018021</name>
</gene>
<evidence type="ECO:0000313" key="2">
    <source>
        <dbReference type="EMBL" id="KAF3568418.1"/>
    </source>
</evidence>
<dbReference type="Proteomes" id="UP000266723">
    <property type="component" value="Unassembled WGS sequence"/>
</dbReference>
<name>A0ABQ7D7S6_BRACR</name>
<protein>
    <recommendedName>
        <fullName evidence="4">Transmembrane protein</fullName>
    </recommendedName>
</protein>